<sequence>MWNPLRPRPPEAKASRTGAIMALTGAGRPRWTPRDYAHLASEGFGRNAVAYRCVRMVAEAAASTPLAVFRDGARAQADDPVARLLDRPNAEQSGVEFLEGLHAQLQTAGNAYVEAVGEEAPEELWALRPDRMKVVPGRGGWAEAWEYSVDGRSVRIARAADGWAPVMHLKLFHPTDDHYGFSPLEAAAFAIDVHNASGAWNKALLDNAARPSGALVFGAKDGERLTAEQFDALKAEMIEAHMGAANAGRPLLLEGGLDWKPMSWAPADMDFIAGKHAAAREIALAFGVPPQLLGIPGDATYANYREANQAFWRGTVAPLVRKTAAALTGWLGGRFAGLRIAPDLDQVPALSGERDALWARLEAASFLTPEERRAMAGLGA</sequence>
<name>A0A6H1ZNT9_9ZZZZ</name>
<protein>
    <submittedName>
        <fullName evidence="1">Putative portal protein</fullName>
    </submittedName>
</protein>
<dbReference type="EMBL" id="MT144122">
    <property type="protein sequence ID" value="QJA49178.1"/>
    <property type="molecule type" value="Genomic_DNA"/>
</dbReference>
<evidence type="ECO:0000313" key="1">
    <source>
        <dbReference type="EMBL" id="QJA49178.1"/>
    </source>
</evidence>
<dbReference type="AlphaFoldDB" id="A0A6H1ZNT9"/>
<dbReference type="InterPro" id="IPR006427">
    <property type="entry name" value="Portal_HK97"/>
</dbReference>
<accession>A0A6H1ZNT9</accession>
<dbReference type="NCBIfam" id="TIGR01537">
    <property type="entry name" value="portal_HK97"/>
    <property type="match status" value="1"/>
</dbReference>
<gene>
    <name evidence="1" type="ORF">TM448A01244_0009</name>
</gene>
<proteinExistence type="predicted"/>
<dbReference type="Pfam" id="PF04860">
    <property type="entry name" value="Phage_portal"/>
    <property type="match status" value="1"/>
</dbReference>
<reference evidence="1" key="1">
    <citation type="submission" date="2020-03" db="EMBL/GenBank/DDBJ databases">
        <title>The deep terrestrial virosphere.</title>
        <authorList>
            <person name="Holmfeldt K."/>
            <person name="Nilsson E."/>
            <person name="Simone D."/>
            <person name="Lopez-Fernandez M."/>
            <person name="Wu X."/>
            <person name="de Brujin I."/>
            <person name="Lundin D."/>
            <person name="Andersson A."/>
            <person name="Bertilsson S."/>
            <person name="Dopson M."/>
        </authorList>
    </citation>
    <scope>NUCLEOTIDE SEQUENCE</scope>
    <source>
        <strain evidence="1">TM448A01244</strain>
    </source>
</reference>
<dbReference type="InterPro" id="IPR006944">
    <property type="entry name" value="Phage/GTA_portal"/>
</dbReference>
<organism evidence="1">
    <name type="scientific">viral metagenome</name>
    <dbReference type="NCBI Taxonomy" id="1070528"/>
    <lineage>
        <taxon>unclassified sequences</taxon>
        <taxon>metagenomes</taxon>
        <taxon>organismal metagenomes</taxon>
    </lineage>
</organism>